<dbReference type="Pfam" id="PF24626">
    <property type="entry name" value="SH3_Tf2-1"/>
    <property type="match status" value="1"/>
</dbReference>
<feature type="domain" description="Tf2-1-like SH3-like" evidence="1">
    <location>
        <begin position="20"/>
        <end position="56"/>
    </location>
</feature>
<proteinExistence type="predicted"/>
<dbReference type="AlphaFoldDB" id="A0A6N2CGK2"/>
<gene>
    <name evidence="2" type="ORF">EJD97_008124</name>
</gene>
<sequence>MRGQVRHVTSRGCSSVVTSPMKGVKRIGKVAYELRLPSQMALAHPVFHVSLLMKCVSNPESILPIEGLGVEDNLSYEEVLVETLDTQVKKLRNKEVASVNVLWKNHLVGGATCEAEDDIKSRYPHLFVE</sequence>
<organism evidence="2">
    <name type="scientific">Solanum chilense</name>
    <name type="common">Tomato</name>
    <name type="synonym">Lycopersicon chilense</name>
    <dbReference type="NCBI Taxonomy" id="4083"/>
    <lineage>
        <taxon>Eukaryota</taxon>
        <taxon>Viridiplantae</taxon>
        <taxon>Streptophyta</taxon>
        <taxon>Embryophyta</taxon>
        <taxon>Tracheophyta</taxon>
        <taxon>Spermatophyta</taxon>
        <taxon>Magnoliopsida</taxon>
        <taxon>eudicotyledons</taxon>
        <taxon>Gunneridae</taxon>
        <taxon>Pentapetalae</taxon>
        <taxon>asterids</taxon>
        <taxon>lamiids</taxon>
        <taxon>Solanales</taxon>
        <taxon>Solanaceae</taxon>
        <taxon>Solanoideae</taxon>
        <taxon>Solaneae</taxon>
        <taxon>Solanum</taxon>
        <taxon>Solanum subgen. Lycopersicon</taxon>
    </lineage>
</organism>
<dbReference type="PANTHER" id="PTHR46148">
    <property type="entry name" value="CHROMO DOMAIN-CONTAINING PROTEIN"/>
    <property type="match status" value="1"/>
</dbReference>
<accession>A0A6N2CGK2</accession>
<name>A0A6N2CGK2_SOLCI</name>
<protein>
    <recommendedName>
        <fullName evidence="1">Tf2-1-like SH3-like domain-containing protein</fullName>
    </recommendedName>
</protein>
<evidence type="ECO:0000313" key="2">
    <source>
        <dbReference type="EMBL" id="TMX05696.1"/>
    </source>
</evidence>
<evidence type="ECO:0000259" key="1">
    <source>
        <dbReference type="Pfam" id="PF24626"/>
    </source>
</evidence>
<dbReference type="InterPro" id="IPR056924">
    <property type="entry name" value="SH3_Tf2-1"/>
</dbReference>
<dbReference type="PANTHER" id="PTHR46148:SF56">
    <property type="entry name" value="RETROTRANSPOSON PROTEIN"/>
    <property type="match status" value="1"/>
</dbReference>
<comment type="caution">
    <text evidence="2">The sequence shown here is derived from an EMBL/GenBank/DDBJ whole genome shotgun (WGS) entry which is preliminary data.</text>
</comment>
<reference evidence="2" key="1">
    <citation type="submission" date="2019-05" db="EMBL/GenBank/DDBJ databases">
        <title>The de novo reference genome and transcriptome assemblies of the wild tomato species Solanum chilense.</title>
        <authorList>
            <person name="Stam R."/>
            <person name="Nosenko T."/>
            <person name="Hoerger A.C."/>
            <person name="Stephan W."/>
            <person name="Seidel M.A."/>
            <person name="Kuhn J.M.M."/>
            <person name="Haberer G."/>
            <person name="Tellier A."/>
        </authorList>
    </citation>
    <scope>NUCLEOTIDE SEQUENCE</scope>
    <source>
        <tissue evidence="2">Mature leaves</tissue>
    </source>
</reference>
<dbReference type="EMBL" id="RXGB01000022">
    <property type="protein sequence ID" value="TMX05696.1"/>
    <property type="molecule type" value="Genomic_DNA"/>
</dbReference>